<feature type="region of interest" description="Disordered" evidence="1">
    <location>
        <begin position="1"/>
        <end position="44"/>
    </location>
</feature>
<dbReference type="EMBL" id="NRSZ01000275">
    <property type="protein sequence ID" value="PNY28358.1"/>
    <property type="molecule type" value="Genomic_DNA"/>
</dbReference>
<dbReference type="OrthoDB" id="164921at2759"/>
<gene>
    <name evidence="3" type="ORF">TCAP_01717</name>
</gene>
<keyword evidence="4" id="KW-1185">Reference proteome</keyword>
<reference evidence="3 4" key="1">
    <citation type="submission" date="2017-08" db="EMBL/GenBank/DDBJ databases">
        <title>Harnessing the power of phylogenomics to disentangle the directionality and signatures of interkingdom host jumping in the parasitic fungal genus Tolypocladium.</title>
        <authorList>
            <person name="Quandt C.A."/>
            <person name="Patterson W."/>
            <person name="Spatafora J.W."/>
        </authorList>
    </citation>
    <scope>NUCLEOTIDE SEQUENCE [LARGE SCALE GENOMIC DNA]</scope>
    <source>
        <strain evidence="3 4">CBS 113982</strain>
    </source>
</reference>
<feature type="transmembrane region" description="Helical" evidence="2">
    <location>
        <begin position="67"/>
        <end position="89"/>
    </location>
</feature>
<dbReference type="InterPro" id="IPR019431">
    <property type="entry name" value="DUF2417"/>
</dbReference>
<dbReference type="Gene3D" id="3.40.50.1820">
    <property type="entry name" value="alpha/beta hydrolase"/>
    <property type="match status" value="1"/>
</dbReference>
<protein>
    <recommendedName>
        <fullName evidence="5">Mitochondrial integral membrane protein</fullName>
    </recommendedName>
</protein>
<evidence type="ECO:0000256" key="1">
    <source>
        <dbReference type="SAM" id="MobiDB-lite"/>
    </source>
</evidence>
<dbReference type="STRING" id="45235.A0A2K3QLE8"/>
<dbReference type="Pfam" id="PF10329">
    <property type="entry name" value="DUF2417"/>
    <property type="match status" value="1"/>
</dbReference>
<feature type="transmembrane region" description="Helical" evidence="2">
    <location>
        <begin position="208"/>
        <end position="231"/>
    </location>
</feature>
<organism evidence="3 4">
    <name type="scientific">Tolypocladium capitatum</name>
    <dbReference type="NCBI Taxonomy" id="45235"/>
    <lineage>
        <taxon>Eukaryota</taxon>
        <taxon>Fungi</taxon>
        <taxon>Dikarya</taxon>
        <taxon>Ascomycota</taxon>
        <taxon>Pezizomycotina</taxon>
        <taxon>Sordariomycetes</taxon>
        <taxon>Hypocreomycetidae</taxon>
        <taxon>Hypocreales</taxon>
        <taxon>Ophiocordycipitaceae</taxon>
        <taxon>Tolypocladium</taxon>
    </lineage>
</organism>
<name>A0A2K3QLE8_9HYPO</name>
<dbReference type="SUPFAM" id="SSF53474">
    <property type="entry name" value="alpha/beta-Hydrolases"/>
    <property type="match status" value="1"/>
</dbReference>
<feature type="transmembrane region" description="Helical" evidence="2">
    <location>
        <begin position="130"/>
        <end position="152"/>
    </location>
</feature>
<evidence type="ECO:0008006" key="5">
    <source>
        <dbReference type="Google" id="ProtNLM"/>
    </source>
</evidence>
<evidence type="ECO:0000256" key="2">
    <source>
        <dbReference type="SAM" id="Phobius"/>
    </source>
</evidence>
<evidence type="ECO:0000313" key="4">
    <source>
        <dbReference type="Proteomes" id="UP000236621"/>
    </source>
</evidence>
<dbReference type="InterPro" id="IPR029058">
    <property type="entry name" value="AB_hydrolase_fold"/>
</dbReference>
<accession>A0A2K3QLE8</accession>
<feature type="transmembrane region" description="Helical" evidence="2">
    <location>
        <begin position="158"/>
        <end position="176"/>
    </location>
</feature>
<keyword evidence="2" id="KW-0472">Membrane</keyword>
<proteinExistence type="predicted"/>
<comment type="caution">
    <text evidence="3">The sequence shown here is derived from an EMBL/GenBank/DDBJ whole genome shotgun (WGS) entry which is preliminary data.</text>
</comment>
<feature type="transmembrane region" description="Helical" evidence="2">
    <location>
        <begin position="101"/>
        <end position="123"/>
    </location>
</feature>
<keyword evidence="2" id="KW-0812">Transmembrane</keyword>
<dbReference type="Proteomes" id="UP000236621">
    <property type="component" value="Unassembled WGS sequence"/>
</dbReference>
<sequence length="524" mass="58121">MPLFSRTNYGGHDARQHPPPAGEAEQAPPDEHTRLLPNRVDPSRGMLAPDDSAVSPYNLWSIRMLRYLTLVFTAVTLAWWIVLLVSAFATPPGLHTRGGGFFALSYASLALANMLFTLIFFGVPSKSVRILAMAMASLLVLDMILLLCVQQTRSEEGWVGIVSVVWALVMSLWTLFTDRSVKWGKEGEEERLTGRAETRRSLTEWLEVLLSTVTYGVMVVAVVLITLNIILRALDAGLAPPGKLYHVDGGRYRIHVYCHGNKTDSDGEKVPTVLFEGGERPVEQHLWGFADNAIKNGSISRYCFADRPGIAWSDAAPSPLSAGMVADVLGEALVRAEETGPWILAGAGIGSLHSRVFSSRHGHDVRGLLLIDPLHEDLLGAVAAPGRDFLLWLRGVVSPLGLDRLSGAIFRGRTTRDRVYGRAAQQSSKVIFAKLQESLVLNSFTKRDVQSSRQIQQRHTPLVVVSSGREVKRSGEWEEKQRDLTTLTDNLKYWDVVNRAPHQVWETLEGREQIEKRLRQLVQA</sequence>
<dbReference type="AlphaFoldDB" id="A0A2K3QLE8"/>
<keyword evidence="2" id="KW-1133">Transmembrane helix</keyword>
<evidence type="ECO:0000313" key="3">
    <source>
        <dbReference type="EMBL" id="PNY28358.1"/>
    </source>
</evidence>